<evidence type="ECO:0000256" key="1">
    <source>
        <dbReference type="ARBA" id="ARBA00022729"/>
    </source>
</evidence>
<dbReference type="Proteomes" id="UP000031838">
    <property type="component" value="Chromosome 1"/>
</dbReference>
<gene>
    <name evidence="3" type="ORF">BGL_1c25310</name>
</gene>
<dbReference type="SMART" id="SM00062">
    <property type="entry name" value="PBPb"/>
    <property type="match status" value="1"/>
</dbReference>
<keyword evidence="4" id="KW-1185">Reference proteome</keyword>
<dbReference type="EMBL" id="CP002580">
    <property type="protein sequence ID" value="AJK47021.1"/>
    <property type="molecule type" value="Genomic_DNA"/>
</dbReference>
<dbReference type="AlphaFoldDB" id="A0A0B6S459"/>
<feature type="domain" description="Solute-binding protein family 3/N-terminal" evidence="2">
    <location>
        <begin position="47"/>
        <end position="271"/>
    </location>
</feature>
<dbReference type="SUPFAM" id="SSF53850">
    <property type="entry name" value="Periplasmic binding protein-like II"/>
    <property type="match status" value="1"/>
</dbReference>
<dbReference type="Pfam" id="PF00497">
    <property type="entry name" value="SBP_bac_3"/>
    <property type="match status" value="1"/>
</dbReference>
<reference evidence="4" key="1">
    <citation type="submission" date="2011-03" db="EMBL/GenBank/DDBJ databases">
        <authorList>
            <person name="Voget S."/>
            <person name="Streit W.R."/>
            <person name="Jaeger K.E."/>
            <person name="Daniel R."/>
        </authorList>
    </citation>
    <scope>NUCLEOTIDE SEQUENCE [LARGE SCALE GENOMIC DNA]</scope>
    <source>
        <strain evidence="4">PG1</strain>
    </source>
</reference>
<sequence length="285" mass="30056">MPRAGVPLPRKDSDEERGAQVKAVFKAVCILLLTITVAHAQSLAGKTLRVGSDITSPPYIYFNDAKQPAGFDADLMNALAMAGGFKLQFLDTRFESLILGIEADKFDVIASSMFVNPARAKQIDFIPYATAGLGFIVPARGTFSPETATALCGKRVGIIKGAAYIDTIRKACAADGKSVDIHEFPTSAEGTQAVMSGNVDAQADDVAVLKVAVGKTGGRLKISTPEILYPVVLGLGVSKQHPGIKAALEAALAKIRANGVYDKLVRRYSMGVPTEAQYQAAIGAQ</sequence>
<keyword evidence="1" id="KW-0732">Signal</keyword>
<protein>
    <submittedName>
        <fullName evidence="3">ABC-type polar amino acid transport system periplasmic substrate-binding protein</fullName>
    </submittedName>
</protein>
<dbReference type="HOGENOM" id="CLU_019602_18_1_4"/>
<evidence type="ECO:0000313" key="4">
    <source>
        <dbReference type="Proteomes" id="UP000031838"/>
    </source>
</evidence>
<organism evidence="3 4">
    <name type="scientific">Burkholderia plantarii</name>
    <dbReference type="NCBI Taxonomy" id="41899"/>
    <lineage>
        <taxon>Bacteria</taxon>
        <taxon>Pseudomonadati</taxon>
        <taxon>Pseudomonadota</taxon>
        <taxon>Betaproteobacteria</taxon>
        <taxon>Burkholderiales</taxon>
        <taxon>Burkholderiaceae</taxon>
        <taxon>Burkholderia</taxon>
    </lineage>
</organism>
<evidence type="ECO:0000259" key="2">
    <source>
        <dbReference type="SMART" id="SM00062"/>
    </source>
</evidence>
<name>A0A0B6S459_BURPL</name>
<reference evidence="3 4" key="2">
    <citation type="journal article" date="2016" name="Appl. Microbiol. Biotechnol.">
        <title>Mutations improving production and secretion of extracellular lipase by Burkholderia glumae PG1.</title>
        <authorList>
            <person name="Knapp A."/>
            <person name="Voget S."/>
            <person name="Gao R."/>
            <person name="Zaburannyi N."/>
            <person name="Krysciak D."/>
            <person name="Breuer M."/>
            <person name="Hauer B."/>
            <person name="Streit W.R."/>
            <person name="Muller R."/>
            <person name="Daniel R."/>
            <person name="Jaeger K.E."/>
        </authorList>
    </citation>
    <scope>NUCLEOTIDE SEQUENCE [LARGE SCALE GENOMIC DNA]</scope>
    <source>
        <strain evidence="3 4">PG1</strain>
    </source>
</reference>
<dbReference type="Gene3D" id="3.40.190.10">
    <property type="entry name" value="Periplasmic binding protein-like II"/>
    <property type="match status" value="2"/>
</dbReference>
<dbReference type="InterPro" id="IPR001638">
    <property type="entry name" value="Solute-binding_3/MltF_N"/>
</dbReference>
<dbReference type="KEGG" id="bgp:BGL_1c25310"/>
<accession>A0A0B6S459</accession>
<evidence type="ECO:0000313" key="3">
    <source>
        <dbReference type="EMBL" id="AJK47021.1"/>
    </source>
</evidence>
<proteinExistence type="predicted"/>
<dbReference type="PANTHER" id="PTHR35936">
    <property type="entry name" value="MEMBRANE-BOUND LYTIC MUREIN TRANSGLYCOSYLASE F"/>
    <property type="match status" value="1"/>
</dbReference>